<dbReference type="Proteomes" id="UP001610818">
    <property type="component" value="Unassembled WGS sequence"/>
</dbReference>
<organism evidence="4 5">
    <name type="scientific">Streptomyces longisporoflavus</name>
    <dbReference type="NCBI Taxonomy" id="28044"/>
    <lineage>
        <taxon>Bacteria</taxon>
        <taxon>Bacillati</taxon>
        <taxon>Actinomycetota</taxon>
        <taxon>Actinomycetes</taxon>
        <taxon>Kitasatosporales</taxon>
        <taxon>Streptomycetaceae</taxon>
        <taxon>Streptomyces</taxon>
    </lineage>
</organism>
<gene>
    <name evidence="4" type="ORF">ACH4F9_40785</name>
</gene>
<comment type="caution">
    <text evidence="4">The sequence shown here is derived from an EMBL/GenBank/DDBJ whole genome shotgun (WGS) entry which is preliminary data.</text>
</comment>
<accession>A0ABW7R258</accession>
<dbReference type="PROSITE" id="PS50075">
    <property type="entry name" value="CARRIER"/>
    <property type="match status" value="1"/>
</dbReference>
<evidence type="ECO:0000256" key="1">
    <source>
        <dbReference type="ARBA" id="ARBA00022450"/>
    </source>
</evidence>
<dbReference type="Pfam" id="PF00550">
    <property type="entry name" value="PP-binding"/>
    <property type="match status" value="1"/>
</dbReference>
<evidence type="ECO:0000313" key="4">
    <source>
        <dbReference type="EMBL" id="MFH8551339.1"/>
    </source>
</evidence>
<keyword evidence="5" id="KW-1185">Reference proteome</keyword>
<evidence type="ECO:0000259" key="3">
    <source>
        <dbReference type="PROSITE" id="PS50075"/>
    </source>
</evidence>
<dbReference type="PROSITE" id="PS00012">
    <property type="entry name" value="PHOSPHOPANTETHEINE"/>
    <property type="match status" value="1"/>
</dbReference>
<dbReference type="EMBL" id="JBIRGQ010000011">
    <property type="protein sequence ID" value="MFH8551339.1"/>
    <property type="molecule type" value="Genomic_DNA"/>
</dbReference>
<sequence length="95" mass="10130">MSDANATVTGVTELTVEDLTRIMRESAGEDESVDLSGDILDSDFTELGYDSLALLETAGRIARDYGVELSDDDLDGIATPREFLTAVNRTLTAAA</sequence>
<dbReference type="InterPro" id="IPR006162">
    <property type="entry name" value="Ppantetheine_attach_site"/>
</dbReference>
<feature type="domain" description="Carrier" evidence="3">
    <location>
        <begin position="13"/>
        <end position="91"/>
    </location>
</feature>
<evidence type="ECO:0000313" key="5">
    <source>
        <dbReference type="Proteomes" id="UP001610818"/>
    </source>
</evidence>
<proteinExistence type="predicted"/>
<dbReference type="Gene3D" id="1.10.1200.10">
    <property type="entry name" value="ACP-like"/>
    <property type="match status" value="1"/>
</dbReference>
<dbReference type="InterPro" id="IPR036736">
    <property type="entry name" value="ACP-like_sf"/>
</dbReference>
<dbReference type="InterPro" id="IPR009081">
    <property type="entry name" value="PP-bd_ACP"/>
</dbReference>
<keyword evidence="1" id="KW-0596">Phosphopantetheine</keyword>
<name>A0ABW7R258_9ACTN</name>
<reference evidence="4 5" key="1">
    <citation type="submission" date="2024-10" db="EMBL/GenBank/DDBJ databases">
        <title>The Natural Products Discovery Center: Release of the First 8490 Sequenced Strains for Exploring Actinobacteria Biosynthetic Diversity.</title>
        <authorList>
            <person name="Kalkreuter E."/>
            <person name="Kautsar S.A."/>
            <person name="Yang D."/>
            <person name="Bader C.D."/>
            <person name="Teijaro C.N."/>
            <person name="Fluegel L."/>
            <person name="Davis C.M."/>
            <person name="Simpson J.R."/>
            <person name="Lauterbach L."/>
            <person name="Steele A.D."/>
            <person name="Gui C."/>
            <person name="Meng S."/>
            <person name="Li G."/>
            <person name="Viehrig K."/>
            <person name="Ye F."/>
            <person name="Su P."/>
            <person name="Kiefer A.F."/>
            <person name="Nichols A."/>
            <person name="Cepeda A.J."/>
            <person name="Yan W."/>
            <person name="Fan B."/>
            <person name="Jiang Y."/>
            <person name="Adhikari A."/>
            <person name="Zheng C.-J."/>
            <person name="Schuster L."/>
            <person name="Cowan T.M."/>
            <person name="Smanski M.J."/>
            <person name="Chevrette M.G."/>
            <person name="De Carvalho L.P.S."/>
            <person name="Shen B."/>
        </authorList>
    </citation>
    <scope>NUCLEOTIDE SEQUENCE [LARGE SCALE GENOMIC DNA]</scope>
    <source>
        <strain evidence="4 5">NPDC017990</strain>
    </source>
</reference>
<evidence type="ECO:0000256" key="2">
    <source>
        <dbReference type="ARBA" id="ARBA00022553"/>
    </source>
</evidence>
<keyword evidence="2" id="KW-0597">Phosphoprotein</keyword>
<dbReference type="RefSeq" id="WP_397718220.1">
    <property type="nucleotide sequence ID" value="NZ_JBIRGN010000011.1"/>
</dbReference>
<protein>
    <submittedName>
        <fullName evidence="4">Acyl carrier protein</fullName>
    </submittedName>
</protein>
<dbReference type="SUPFAM" id="SSF47336">
    <property type="entry name" value="ACP-like"/>
    <property type="match status" value="1"/>
</dbReference>